<dbReference type="InterPro" id="IPR004088">
    <property type="entry name" value="KH_dom_type_1"/>
</dbReference>
<feature type="domain" description="K Homology" evidence="10">
    <location>
        <begin position="279"/>
        <end position="320"/>
    </location>
</feature>
<dbReference type="EMBL" id="CR382125">
    <property type="protein sequence ID" value="CAG99611.1"/>
    <property type="molecule type" value="Genomic_DNA"/>
</dbReference>
<keyword evidence="8" id="KW-0472">Membrane</keyword>
<evidence type="ECO:0000313" key="12">
    <source>
        <dbReference type="EMBL" id="CAG99611.1"/>
    </source>
</evidence>
<evidence type="ECO:0000256" key="3">
    <source>
        <dbReference type="ARBA" id="ARBA00022552"/>
    </source>
</evidence>
<name>Q6CNG5_KLULA</name>
<feature type="transmembrane region" description="Helical" evidence="8">
    <location>
        <begin position="20"/>
        <end position="41"/>
    </location>
</feature>
<comment type="subcellular location">
    <subcellularLocation>
        <location evidence="1">Nucleus</location>
    </subcellularLocation>
</comment>
<dbReference type="GO" id="GO:0000467">
    <property type="term" value="P:exonucleolytic trimming to generate mature 3'-end of 5.8S rRNA from tricistronic rRNA transcript (SSU-rRNA, 5.8S rRNA, LSU-rRNA)"/>
    <property type="evidence" value="ECO:0007669"/>
    <property type="project" value="TreeGrafter"/>
</dbReference>
<evidence type="ECO:0000256" key="6">
    <source>
        <dbReference type="ARBA" id="ARBA00023242"/>
    </source>
</evidence>
<dbReference type="OMA" id="MCGTVER"/>
<sequence length="437" mass="48109">MEQNSVLSLHQIKRCLTVDLCCNIFTSFTTLISSHLIALLFNLENFQLTNTKSNKGTARKSAHRTPSAVPDIVISLLGTMSDVISVINRNEFWSNGRLEQDEYESDSSSGSEQEHDIEMSGAHDSNGGIDHQDGSIVTPGELITDDPIWMKGHGTYFLENKTYSSVVGTVSRVNRLLSVLPLKSRYIPETGDHIVGRITDVGNRRWKVDIGAKQYAVLMLGSVNLPGGVLRRKSETDELQMRNFLKEGDLLNAEVQSLFQDGSASLHTRSLKYGKLRNGTFVQVPSSLIVRSKNHTHNLPGNVTIILGVNGFVWIRKSSKMDLSGKTTTTGSGQSDHLPGSNNAMSVSITRLEEESSWEIYSDKNDTVTVSVRQTITRYANVIKALAHCELGITEPRIISAYEASMAYGNLGQLIESETMESLGQDVINSEKMRGAA</sequence>
<dbReference type="InterPro" id="IPR036612">
    <property type="entry name" value="KH_dom_type_1_sf"/>
</dbReference>
<dbReference type="Gene3D" id="2.40.50.140">
    <property type="entry name" value="Nucleic acid-binding proteins"/>
    <property type="match status" value="1"/>
</dbReference>
<dbReference type="SUPFAM" id="SSF54791">
    <property type="entry name" value="Eukaryotic type KH-domain (KH-domain type I)"/>
    <property type="match status" value="1"/>
</dbReference>
<dbReference type="GO" id="GO:0000177">
    <property type="term" value="C:cytoplasmic exosome (RNase complex)"/>
    <property type="evidence" value="ECO:0007669"/>
    <property type="project" value="TreeGrafter"/>
</dbReference>
<feature type="domain" description="Exosome complex component N-terminal" evidence="9">
    <location>
        <begin position="136"/>
        <end position="173"/>
    </location>
</feature>
<dbReference type="Proteomes" id="UP000000598">
    <property type="component" value="Chromosome E"/>
</dbReference>
<reference evidence="12 13" key="1">
    <citation type="journal article" date="2004" name="Nature">
        <title>Genome evolution in yeasts.</title>
        <authorList>
            <consortium name="Genolevures"/>
            <person name="Dujon B."/>
            <person name="Sherman D."/>
            <person name="Fischer G."/>
            <person name="Durrens P."/>
            <person name="Casaregola S."/>
            <person name="Lafontaine I."/>
            <person name="de Montigny J."/>
            <person name="Marck C."/>
            <person name="Neuveglise C."/>
            <person name="Talla E."/>
            <person name="Goffard N."/>
            <person name="Frangeul L."/>
            <person name="Aigle M."/>
            <person name="Anthouard V."/>
            <person name="Babour A."/>
            <person name="Barbe V."/>
            <person name="Barnay S."/>
            <person name="Blanchin S."/>
            <person name="Beckerich J.M."/>
            <person name="Beyne E."/>
            <person name="Bleykasten C."/>
            <person name="Boisrame A."/>
            <person name="Boyer J."/>
            <person name="Cattolico L."/>
            <person name="Confanioleri F."/>
            <person name="de Daruvar A."/>
            <person name="Despons L."/>
            <person name="Fabre E."/>
            <person name="Fairhead C."/>
            <person name="Ferry-Dumazet H."/>
            <person name="Groppi A."/>
            <person name="Hantraye F."/>
            <person name="Hennequin C."/>
            <person name="Jauniaux N."/>
            <person name="Joyet P."/>
            <person name="Kachouri R."/>
            <person name="Kerrest A."/>
            <person name="Koszul R."/>
            <person name="Lemaire M."/>
            <person name="Lesur I."/>
            <person name="Ma L."/>
            <person name="Muller H."/>
            <person name="Nicaud J.M."/>
            <person name="Nikolski M."/>
            <person name="Oztas S."/>
            <person name="Ozier-Kalogeropoulos O."/>
            <person name="Pellenz S."/>
            <person name="Potier S."/>
            <person name="Richard G.F."/>
            <person name="Straub M.L."/>
            <person name="Suleau A."/>
            <person name="Swennene D."/>
            <person name="Tekaia F."/>
            <person name="Wesolowski-Louvel M."/>
            <person name="Westhof E."/>
            <person name="Wirth B."/>
            <person name="Zeniou-Meyer M."/>
            <person name="Zivanovic I."/>
            <person name="Bolotin-Fukuhara M."/>
            <person name="Thierry A."/>
            <person name="Bouchier C."/>
            <person name="Caudron B."/>
            <person name="Scarpelli C."/>
            <person name="Gaillardin C."/>
            <person name="Weissenbach J."/>
            <person name="Wincker P."/>
            <person name="Souciet J.L."/>
        </authorList>
    </citation>
    <scope>NUCLEOTIDE SEQUENCE [LARGE SCALE GENOMIC DNA]</scope>
    <source>
        <strain evidence="13">ATCC 8585 / CBS 2359 / DSM 70799 / NBRC 1267 / NRRL Y-1140 / WM37</strain>
    </source>
</reference>
<comment type="similarity">
    <text evidence="2">Belongs to the RRP4 family.</text>
</comment>
<feature type="region of interest" description="Disordered" evidence="7">
    <location>
        <begin position="324"/>
        <end position="343"/>
    </location>
</feature>
<protein>
    <submittedName>
        <fullName evidence="12">KLLA0E12739p</fullName>
    </submittedName>
</protein>
<dbReference type="AlphaFoldDB" id="Q6CNG5"/>
<dbReference type="SUPFAM" id="SSF110324">
    <property type="entry name" value="Ribosomal L27 protein-like"/>
    <property type="match status" value="1"/>
</dbReference>
<gene>
    <name evidence="12" type="ORF">KLLA0_E12739g</name>
</gene>
<keyword evidence="3" id="KW-0698">rRNA processing</keyword>
<organism evidence="12 13">
    <name type="scientific">Kluyveromyces lactis (strain ATCC 8585 / CBS 2359 / DSM 70799 / NBRC 1267 / NRRL Y-1140 / WM37)</name>
    <name type="common">Yeast</name>
    <name type="synonym">Candida sphaerica</name>
    <dbReference type="NCBI Taxonomy" id="284590"/>
    <lineage>
        <taxon>Eukaryota</taxon>
        <taxon>Fungi</taxon>
        <taxon>Dikarya</taxon>
        <taxon>Ascomycota</taxon>
        <taxon>Saccharomycotina</taxon>
        <taxon>Saccharomycetes</taxon>
        <taxon>Saccharomycetales</taxon>
        <taxon>Saccharomycetaceae</taxon>
        <taxon>Kluyveromyces</taxon>
    </lineage>
</organism>
<evidence type="ECO:0000256" key="8">
    <source>
        <dbReference type="SAM" id="Phobius"/>
    </source>
</evidence>
<dbReference type="PANTHER" id="PTHR21321">
    <property type="entry name" value="PNAS-3 RELATED"/>
    <property type="match status" value="1"/>
</dbReference>
<keyword evidence="8" id="KW-0812">Transmembrane</keyword>
<dbReference type="GO" id="GO:0071034">
    <property type="term" value="P:CUT catabolic process"/>
    <property type="evidence" value="ECO:0007669"/>
    <property type="project" value="TreeGrafter"/>
</dbReference>
<evidence type="ECO:0000313" key="13">
    <source>
        <dbReference type="Proteomes" id="UP000000598"/>
    </source>
</evidence>
<dbReference type="FunCoup" id="Q6CNG5">
    <property type="interactions" value="1137"/>
</dbReference>
<keyword evidence="8" id="KW-1133">Transmembrane helix</keyword>
<evidence type="ECO:0000259" key="9">
    <source>
        <dbReference type="Pfam" id="PF14382"/>
    </source>
</evidence>
<dbReference type="GO" id="GO:0071051">
    <property type="term" value="P:poly(A)-dependent snoRNA 3'-end processing"/>
    <property type="evidence" value="ECO:0007669"/>
    <property type="project" value="TreeGrafter"/>
</dbReference>
<evidence type="ECO:0000256" key="1">
    <source>
        <dbReference type="ARBA" id="ARBA00004123"/>
    </source>
</evidence>
<dbReference type="PaxDb" id="284590-Q6CNG5"/>
<feature type="region of interest" description="Disordered" evidence="7">
    <location>
        <begin position="98"/>
        <end position="137"/>
    </location>
</feature>
<evidence type="ECO:0000259" key="11">
    <source>
        <dbReference type="Pfam" id="PF21266"/>
    </source>
</evidence>
<dbReference type="GO" id="GO:0003723">
    <property type="term" value="F:RNA binding"/>
    <property type="evidence" value="ECO:0007669"/>
    <property type="project" value="UniProtKB-KW"/>
</dbReference>
<dbReference type="SUPFAM" id="SSF50249">
    <property type="entry name" value="Nucleic acid-binding proteins"/>
    <property type="match status" value="1"/>
</dbReference>
<dbReference type="FunFam" id="2.40.50.100:FF:000063">
    <property type="entry name" value="Exosome complex component RRP4"/>
    <property type="match status" value="1"/>
</dbReference>
<dbReference type="GO" id="GO:0000176">
    <property type="term" value="C:nuclear exosome (RNase complex)"/>
    <property type="evidence" value="ECO:0007669"/>
    <property type="project" value="TreeGrafter"/>
</dbReference>
<feature type="compositionally biased region" description="Low complexity" evidence="7">
    <location>
        <begin position="324"/>
        <end position="335"/>
    </location>
</feature>
<feature type="domain" description="RRP4 S1" evidence="11">
    <location>
        <begin position="185"/>
        <end position="257"/>
    </location>
</feature>
<dbReference type="Pfam" id="PF14382">
    <property type="entry name" value="ECR1_N"/>
    <property type="match status" value="1"/>
</dbReference>
<evidence type="ECO:0000256" key="5">
    <source>
        <dbReference type="ARBA" id="ARBA00022884"/>
    </source>
</evidence>
<dbReference type="GO" id="GO:0071035">
    <property type="term" value="P:nuclear polyadenylation-dependent rRNA catabolic process"/>
    <property type="evidence" value="ECO:0007669"/>
    <property type="project" value="TreeGrafter"/>
</dbReference>
<dbReference type="eggNOG" id="KOG3013">
    <property type="taxonomic scope" value="Eukaryota"/>
</dbReference>
<dbReference type="CDD" id="cd05789">
    <property type="entry name" value="S1_Rrp4"/>
    <property type="match status" value="1"/>
</dbReference>
<dbReference type="InParanoid" id="Q6CNG5"/>
<dbReference type="InterPro" id="IPR048565">
    <property type="entry name" value="S1_RRP4"/>
</dbReference>
<dbReference type="InterPro" id="IPR012340">
    <property type="entry name" value="NA-bd_OB-fold"/>
</dbReference>
<dbReference type="CDD" id="cd22525">
    <property type="entry name" value="KH-I_Rrp4_eukar"/>
    <property type="match status" value="1"/>
</dbReference>
<dbReference type="InterPro" id="IPR026699">
    <property type="entry name" value="Exosome_RNA_bind1/RRP40/RRP4"/>
</dbReference>
<dbReference type="Gene3D" id="2.40.50.100">
    <property type="match status" value="1"/>
</dbReference>
<evidence type="ECO:0000256" key="7">
    <source>
        <dbReference type="SAM" id="MobiDB-lite"/>
    </source>
</evidence>
<keyword evidence="6" id="KW-0539">Nucleus</keyword>
<keyword evidence="4" id="KW-0271">Exosome</keyword>
<dbReference type="STRING" id="284590.Q6CNG5"/>
<dbReference type="Pfam" id="PF21266">
    <property type="entry name" value="S1_RRP4"/>
    <property type="match status" value="1"/>
</dbReference>
<dbReference type="PANTHER" id="PTHR21321:SF4">
    <property type="entry name" value="EXOSOME COMPLEX COMPONENT RRP4"/>
    <property type="match status" value="1"/>
</dbReference>
<dbReference type="HOGENOM" id="CLU_034114_3_0_1"/>
<keyword evidence="13" id="KW-1185">Reference proteome</keyword>
<dbReference type="GO" id="GO:0071028">
    <property type="term" value="P:nuclear mRNA surveillance"/>
    <property type="evidence" value="ECO:0007669"/>
    <property type="project" value="UniProtKB-ARBA"/>
</dbReference>
<evidence type="ECO:0000256" key="2">
    <source>
        <dbReference type="ARBA" id="ARBA00009155"/>
    </source>
</evidence>
<evidence type="ECO:0000256" key="4">
    <source>
        <dbReference type="ARBA" id="ARBA00022835"/>
    </source>
</evidence>
<dbReference type="InterPro" id="IPR025721">
    <property type="entry name" value="Exosome_cplx_N_dom"/>
</dbReference>
<dbReference type="GO" id="GO:0034475">
    <property type="term" value="P:U4 snRNA 3'-end processing"/>
    <property type="evidence" value="ECO:0007669"/>
    <property type="project" value="TreeGrafter"/>
</dbReference>
<dbReference type="GO" id="GO:0071038">
    <property type="term" value="P:TRAMP-dependent tRNA surveillance pathway"/>
    <property type="evidence" value="ECO:0007669"/>
    <property type="project" value="TreeGrafter"/>
</dbReference>
<dbReference type="KEGG" id="kla:KLLA0_E12739g"/>
<proteinExistence type="inferred from homology"/>
<evidence type="ECO:0000259" key="10">
    <source>
        <dbReference type="Pfam" id="PF15985"/>
    </source>
</evidence>
<dbReference type="Pfam" id="PF15985">
    <property type="entry name" value="KH_6"/>
    <property type="match status" value="1"/>
</dbReference>
<keyword evidence="5" id="KW-0694">RNA-binding</keyword>
<accession>Q6CNG5</accession>
<dbReference type="FunFam" id="2.40.50.140:FF:000038">
    <property type="entry name" value="Exosome complex component RRP4"/>
    <property type="match status" value="1"/>
</dbReference>